<protein>
    <recommendedName>
        <fullName evidence="3">CCHC-type domain-containing protein</fullName>
    </recommendedName>
</protein>
<organism evidence="1 2">
    <name type="scientific">Xylocopa violacea</name>
    <name type="common">Violet carpenter bee</name>
    <name type="synonym">Apis violacea</name>
    <dbReference type="NCBI Taxonomy" id="135666"/>
    <lineage>
        <taxon>Eukaryota</taxon>
        <taxon>Metazoa</taxon>
        <taxon>Ecdysozoa</taxon>
        <taxon>Arthropoda</taxon>
        <taxon>Hexapoda</taxon>
        <taxon>Insecta</taxon>
        <taxon>Pterygota</taxon>
        <taxon>Neoptera</taxon>
        <taxon>Endopterygota</taxon>
        <taxon>Hymenoptera</taxon>
        <taxon>Apocrita</taxon>
        <taxon>Aculeata</taxon>
        <taxon>Apoidea</taxon>
        <taxon>Anthophila</taxon>
        <taxon>Apidae</taxon>
        <taxon>Xylocopa</taxon>
        <taxon>Xylocopa</taxon>
    </lineage>
</organism>
<proteinExistence type="predicted"/>
<name>A0ABP1N8N5_XYLVO</name>
<comment type="caution">
    <text evidence="1">The sequence shown here is derived from an EMBL/GenBank/DDBJ whole genome shotgun (WGS) entry which is preliminary data.</text>
</comment>
<dbReference type="Proteomes" id="UP001642520">
    <property type="component" value="Unassembled WGS sequence"/>
</dbReference>
<keyword evidence="2" id="KW-1185">Reference proteome</keyword>
<sequence>MEVDNNKKEQTQVVRLLSEPWEKKVAMVRVPVRMANILKKRKEVKIGWTNNRISMMEGGNIKCWKCGRWGHETNKYNKDKVGIQVGRNEEDREVDNLLREQLDMEKTFKETENIFNEHITVADSENSIDYET</sequence>
<gene>
    <name evidence="1" type="ORF">XYLVIOL_LOCUS2642</name>
</gene>
<evidence type="ECO:0008006" key="3">
    <source>
        <dbReference type="Google" id="ProtNLM"/>
    </source>
</evidence>
<reference evidence="1 2" key="1">
    <citation type="submission" date="2024-08" db="EMBL/GenBank/DDBJ databases">
        <authorList>
            <person name="Will J Nash"/>
            <person name="Angela Man"/>
            <person name="Seanna McTaggart"/>
            <person name="Kendall Baker"/>
            <person name="Tom Barker"/>
            <person name="Leah Catchpole"/>
            <person name="Alex Durrant"/>
            <person name="Karim Gharbi"/>
            <person name="Naomi Irish"/>
            <person name="Gemy Kaithakottil"/>
            <person name="Debby Ku"/>
            <person name="Aaliyah Providence"/>
            <person name="Felix Shaw"/>
            <person name="David Swarbreck"/>
            <person name="Chris Watkins"/>
            <person name="Ann M. McCartney"/>
            <person name="Giulio Formenti"/>
            <person name="Alice Mouton"/>
            <person name="Noel Vella"/>
            <person name="Bjorn M von Reumont"/>
            <person name="Adriana Vella"/>
            <person name="Wilfried Haerty"/>
        </authorList>
    </citation>
    <scope>NUCLEOTIDE SEQUENCE [LARGE SCALE GENOMIC DNA]</scope>
</reference>
<accession>A0ABP1N8N5</accession>
<evidence type="ECO:0000313" key="2">
    <source>
        <dbReference type="Proteomes" id="UP001642520"/>
    </source>
</evidence>
<evidence type="ECO:0000313" key="1">
    <source>
        <dbReference type="EMBL" id="CAL7937344.1"/>
    </source>
</evidence>
<dbReference type="EMBL" id="CAXAJV020001288">
    <property type="protein sequence ID" value="CAL7937344.1"/>
    <property type="molecule type" value="Genomic_DNA"/>
</dbReference>